<reference evidence="2" key="1">
    <citation type="submission" date="2016-10" db="EMBL/GenBank/DDBJ databases">
        <authorList>
            <person name="Varghese N."/>
            <person name="Submissions S."/>
        </authorList>
    </citation>
    <scope>NUCLEOTIDE SEQUENCE [LARGE SCALE GENOMIC DNA]</scope>
    <source>
        <strain evidence="2">R-53102</strain>
    </source>
</reference>
<evidence type="ECO:0000313" key="1">
    <source>
        <dbReference type="EMBL" id="SFD61967.1"/>
    </source>
</evidence>
<evidence type="ECO:0008006" key="3">
    <source>
        <dbReference type="Google" id="ProtNLM"/>
    </source>
</evidence>
<dbReference type="Gene3D" id="1.10.260.40">
    <property type="entry name" value="lambda repressor-like DNA-binding domains"/>
    <property type="match status" value="1"/>
</dbReference>
<dbReference type="RefSeq" id="WP_090094120.1">
    <property type="nucleotide sequence ID" value="NZ_CBCRVU010000006.1"/>
</dbReference>
<dbReference type="STRING" id="1505723.SAMN04487792_1609"/>
<proteinExistence type="predicted"/>
<accession>A0A1I1TTN8</accession>
<gene>
    <name evidence="1" type="ORF">SAMN04487792_1609</name>
</gene>
<sequence>MKSILKKNASEIAKKYMDTHNISHAYVANLMNISSSNFNDRINGRLKFTPDFAFIFAKALKINPNIFLLKKYTLCEYDNERDLI</sequence>
<evidence type="ECO:0000313" key="2">
    <source>
        <dbReference type="Proteomes" id="UP000199599"/>
    </source>
</evidence>
<dbReference type="CDD" id="cd00093">
    <property type="entry name" value="HTH_XRE"/>
    <property type="match status" value="1"/>
</dbReference>
<dbReference type="SUPFAM" id="SSF47413">
    <property type="entry name" value="lambda repressor-like DNA-binding domains"/>
    <property type="match status" value="1"/>
</dbReference>
<protein>
    <recommendedName>
        <fullName evidence="3">XRE family transcriptional regulator</fullName>
    </recommendedName>
</protein>
<dbReference type="AlphaFoldDB" id="A0A1I1TTN8"/>
<organism evidence="1 2">
    <name type="scientific">Lactobacillus bombicola</name>
    <dbReference type="NCBI Taxonomy" id="1505723"/>
    <lineage>
        <taxon>Bacteria</taxon>
        <taxon>Bacillati</taxon>
        <taxon>Bacillota</taxon>
        <taxon>Bacilli</taxon>
        <taxon>Lactobacillales</taxon>
        <taxon>Lactobacillaceae</taxon>
        <taxon>Lactobacillus</taxon>
    </lineage>
</organism>
<dbReference type="GO" id="GO:0003677">
    <property type="term" value="F:DNA binding"/>
    <property type="evidence" value="ECO:0007669"/>
    <property type="project" value="InterPro"/>
</dbReference>
<dbReference type="Proteomes" id="UP000199599">
    <property type="component" value="Unassembled WGS sequence"/>
</dbReference>
<dbReference type="InterPro" id="IPR001387">
    <property type="entry name" value="Cro/C1-type_HTH"/>
</dbReference>
<dbReference type="InterPro" id="IPR010982">
    <property type="entry name" value="Lambda_DNA-bd_dom_sf"/>
</dbReference>
<dbReference type="EMBL" id="FOMN01000013">
    <property type="protein sequence ID" value="SFD61967.1"/>
    <property type="molecule type" value="Genomic_DNA"/>
</dbReference>
<name>A0A1I1TTN8_9LACO</name>